<name>A0A9P6QXM1_9FUNG</name>
<proteinExistence type="predicted"/>
<dbReference type="EMBL" id="JAAAIN010001187">
    <property type="protein sequence ID" value="KAG0305844.1"/>
    <property type="molecule type" value="Genomic_DNA"/>
</dbReference>
<evidence type="ECO:0000256" key="2">
    <source>
        <dbReference type="SAM" id="Phobius"/>
    </source>
</evidence>
<keyword evidence="2" id="KW-0812">Transmembrane</keyword>
<dbReference type="AlphaFoldDB" id="A0A9P6QXM1"/>
<feature type="transmembrane region" description="Helical" evidence="2">
    <location>
        <begin position="35"/>
        <end position="57"/>
    </location>
</feature>
<evidence type="ECO:0000313" key="4">
    <source>
        <dbReference type="Proteomes" id="UP000823405"/>
    </source>
</evidence>
<feature type="region of interest" description="Disordered" evidence="1">
    <location>
        <begin position="112"/>
        <end position="166"/>
    </location>
</feature>
<dbReference type="OrthoDB" id="2433245at2759"/>
<evidence type="ECO:0000313" key="3">
    <source>
        <dbReference type="EMBL" id="KAG0305844.1"/>
    </source>
</evidence>
<reference evidence="3" key="1">
    <citation type="journal article" date="2020" name="Fungal Divers.">
        <title>Resolving the Mortierellaceae phylogeny through synthesis of multi-gene phylogenetics and phylogenomics.</title>
        <authorList>
            <person name="Vandepol N."/>
            <person name="Liber J."/>
            <person name="Desiro A."/>
            <person name="Na H."/>
            <person name="Kennedy M."/>
            <person name="Barry K."/>
            <person name="Grigoriev I.V."/>
            <person name="Miller A.N."/>
            <person name="O'Donnell K."/>
            <person name="Stajich J.E."/>
            <person name="Bonito G."/>
        </authorList>
    </citation>
    <scope>NUCLEOTIDE SEQUENCE</scope>
    <source>
        <strain evidence="3">NVP60</strain>
    </source>
</reference>
<feature type="transmembrane region" description="Helical" evidence="2">
    <location>
        <begin position="77"/>
        <end position="102"/>
    </location>
</feature>
<keyword evidence="2" id="KW-1133">Transmembrane helix</keyword>
<organism evidence="3 4">
    <name type="scientific">Linnemannia gamsii</name>
    <dbReference type="NCBI Taxonomy" id="64522"/>
    <lineage>
        <taxon>Eukaryota</taxon>
        <taxon>Fungi</taxon>
        <taxon>Fungi incertae sedis</taxon>
        <taxon>Mucoromycota</taxon>
        <taxon>Mortierellomycotina</taxon>
        <taxon>Mortierellomycetes</taxon>
        <taxon>Mortierellales</taxon>
        <taxon>Mortierellaceae</taxon>
        <taxon>Linnemannia</taxon>
    </lineage>
</organism>
<gene>
    <name evidence="3" type="ORF">BGZ97_000950</name>
</gene>
<comment type="caution">
    <text evidence="3">The sequence shown here is derived from an EMBL/GenBank/DDBJ whole genome shotgun (WGS) entry which is preliminary data.</text>
</comment>
<sequence>MSTAKEIASGSLYSATEKAQTAKMPIKQSTPVQRYIVGPAVYVKECLAVVSAMVFRVSKDNVVMSKFTVHPPSLRSALLTGASVGLVSMLVTLFVPPAFGYLRVHVARARTAHKKEHKGSGSAPAPISDVRSSSSTPGPFEAYRKQAGRTGTGGGCRHPRHGSNATAEAVAEALAASKKHSDKED</sequence>
<accession>A0A9P6QXM1</accession>
<keyword evidence="4" id="KW-1185">Reference proteome</keyword>
<protein>
    <submittedName>
        <fullName evidence="3">Uncharacterized protein</fullName>
    </submittedName>
</protein>
<evidence type="ECO:0000256" key="1">
    <source>
        <dbReference type="SAM" id="MobiDB-lite"/>
    </source>
</evidence>
<keyword evidence="2" id="KW-0472">Membrane</keyword>
<dbReference type="Proteomes" id="UP000823405">
    <property type="component" value="Unassembled WGS sequence"/>
</dbReference>